<proteinExistence type="predicted"/>
<dbReference type="CTD" id="20325934"/>
<dbReference type="AlphaFoldDB" id="A0A074Z1V0"/>
<organism evidence="2 3">
    <name type="scientific">Opisthorchis viverrini</name>
    <name type="common">Southeast Asian liver fluke</name>
    <dbReference type="NCBI Taxonomy" id="6198"/>
    <lineage>
        <taxon>Eukaryota</taxon>
        <taxon>Metazoa</taxon>
        <taxon>Spiralia</taxon>
        <taxon>Lophotrochozoa</taxon>
        <taxon>Platyhelminthes</taxon>
        <taxon>Trematoda</taxon>
        <taxon>Digenea</taxon>
        <taxon>Opisthorchiida</taxon>
        <taxon>Opisthorchiata</taxon>
        <taxon>Opisthorchiidae</taxon>
        <taxon>Opisthorchis</taxon>
    </lineage>
</organism>
<evidence type="ECO:0000313" key="2">
    <source>
        <dbReference type="EMBL" id="KER19472.1"/>
    </source>
</evidence>
<evidence type="ECO:0000256" key="1">
    <source>
        <dbReference type="SAM" id="Phobius"/>
    </source>
</evidence>
<name>A0A074Z1V0_OPIVI</name>
<sequence length="83" mass="9601">MSDVRWKRFCVYHFRTTQTRLAVSTEVSCCGYSKKVRVTSLFSYGNKYMIGTENGVIKEGHFHILCRIVALFLLLPFTVTLMT</sequence>
<dbReference type="EMBL" id="KL597199">
    <property type="protein sequence ID" value="KER19472.1"/>
    <property type="molecule type" value="Genomic_DNA"/>
</dbReference>
<reference evidence="2 3" key="1">
    <citation type="submission" date="2013-11" db="EMBL/GenBank/DDBJ databases">
        <title>Opisthorchis viverrini - life in the bile duct.</title>
        <authorList>
            <person name="Young N.D."/>
            <person name="Nagarajan N."/>
            <person name="Lin S.J."/>
            <person name="Korhonen P.K."/>
            <person name="Jex A.R."/>
            <person name="Hall R.S."/>
            <person name="Safavi-Hemami H."/>
            <person name="Kaewkong W."/>
            <person name="Bertrand D."/>
            <person name="Gao S."/>
            <person name="Seet Q."/>
            <person name="Wongkham S."/>
            <person name="Teh B.T."/>
            <person name="Wongkham C."/>
            <person name="Intapan P.M."/>
            <person name="Maleewong W."/>
            <person name="Yang X."/>
            <person name="Hu M."/>
            <person name="Wang Z."/>
            <person name="Hofmann A."/>
            <person name="Sternberg P.W."/>
            <person name="Tan P."/>
            <person name="Wang J."/>
            <person name="Gasser R.B."/>
        </authorList>
    </citation>
    <scope>NUCLEOTIDE SEQUENCE [LARGE SCALE GENOMIC DNA]</scope>
</reference>
<dbReference type="KEGG" id="ovi:T265_11766"/>
<dbReference type="RefSeq" id="XP_009176778.1">
    <property type="nucleotide sequence ID" value="XM_009178514.1"/>
</dbReference>
<accession>A0A074Z1V0</accession>
<protein>
    <submittedName>
        <fullName evidence="2">Uncharacterized protein</fullName>
    </submittedName>
</protein>
<dbReference type="GeneID" id="20325934"/>
<gene>
    <name evidence="2" type="ORF">T265_11766</name>
</gene>
<keyword evidence="3" id="KW-1185">Reference proteome</keyword>
<evidence type="ECO:0000313" key="3">
    <source>
        <dbReference type="Proteomes" id="UP000054324"/>
    </source>
</evidence>
<keyword evidence="1" id="KW-1133">Transmembrane helix</keyword>
<keyword evidence="1" id="KW-0812">Transmembrane</keyword>
<dbReference type="Proteomes" id="UP000054324">
    <property type="component" value="Unassembled WGS sequence"/>
</dbReference>
<feature type="transmembrane region" description="Helical" evidence="1">
    <location>
        <begin position="64"/>
        <end position="82"/>
    </location>
</feature>
<keyword evidence="1" id="KW-0472">Membrane</keyword>